<dbReference type="AlphaFoldDB" id="A0A428AP80"/>
<gene>
    <name evidence="1" type="ORF">D8872_01905</name>
</gene>
<proteinExistence type="predicted"/>
<dbReference type="Pfam" id="PF13416">
    <property type="entry name" value="SBP_bac_8"/>
    <property type="match status" value="1"/>
</dbReference>
<dbReference type="PANTHER" id="PTHR43649:SF12">
    <property type="entry name" value="DIACETYLCHITOBIOSE BINDING PROTEIN DASA"/>
    <property type="match status" value="1"/>
</dbReference>
<protein>
    <submittedName>
        <fullName evidence="1">Bacterial extracellular solute-binding protein</fullName>
    </submittedName>
</protein>
<reference evidence="1 2" key="1">
    <citation type="submission" date="2018-11" db="EMBL/GenBank/DDBJ databases">
        <title>Species Designations Belie Phenotypic and Genotypic Heterogeneity in Oral Streptococci.</title>
        <authorList>
            <person name="Velsko I."/>
        </authorList>
    </citation>
    <scope>NUCLEOTIDE SEQUENCE [LARGE SCALE GENOMIC DNA]</scope>
    <source>
        <strain evidence="1 2">BCC51</strain>
    </source>
</reference>
<dbReference type="Gene3D" id="3.40.190.10">
    <property type="entry name" value="Periplasmic binding protein-like II"/>
    <property type="match status" value="1"/>
</dbReference>
<dbReference type="EMBL" id="RJNA01000002">
    <property type="protein sequence ID" value="RSI45085.1"/>
    <property type="molecule type" value="Genomic_DNA"/>
</dbReference>
<evidence type="ECO:0000313" key="2">
    <source>
        <dbReference type="Proteomes" id="UP000282617"/>
    </source>
</evidence>
<dbReference type="Proteomes" id="UP000282617">
    <property type="component" value="Unassembled WGS sequence"/>
</dbReference>
<comment type="caution">
    <text evidence="1">The sequence shown here is derived from an EMBL/GenBank/DDBJ whole genome shotgun (WGS) entry which is preliminary data.</text>
</comment>
<dbReference type="CDD" id="cd13585">
    <property type="entry name" value="PBP2_TMBP_like"/>
    <property type="match status" value="1"/>
</dbReference>
<organism evidence="1 2">
    <name type="scientific">Streptococcus cristatus</name>
    <dbReference type="NCBI Taxonomy" id="45634"/>
    <lineage>
        <taxon>Bacteria</taxon>
        <taxon>Bacillati</taxon>
        <taxon>Bacillota</taxon>
        <taxon>Bacilli</taxon>
        <taxon>Lactobacillales</taxon>
        <taxon>Streptococcaceae</taxon>
        <taxon>Streptococcus</taxon>
    </lineage>
</organism>
<dbReference type="InterPro" id="IPR050490">
    <property type="entry name" value="Bact_solute-bd_prot1"/>
</dbReference>
<evidence type="ECO:0000313" key="1">
    <source>
        <dbReference type="EMBL" id="RSI45085.1"/>
    </source>
</evidence>
<sequence length="426" mass="48254">MKWRLRHLVVLVLVFVSVILSFALWSSSHEKVLRIGVYAGSSWDVPNSRENKALDTLIKKFEKTHPHVKIIYESGIPKKNYADWLAEQVLKGEQPDLFMVPENDFSMLASAGALKSLDTLLTDDERTAFYPVAYEAGQYQGVSYALPVESNPIMMCVNKDLLEKEGISIPESGWTLADFYEICKKVTKDTNGDGVADQYGITDYTWQQALIAYGGHLTDKSGINVDSPEMHQALAFMSKLDMLSQHYKVTSHDFDEGRVAFYPMSLAQYRTYKPYPYHVAKYSSFSWTCIPMPTADSKVMGTQVKTSLFGMSSNTKQEKLAWEFMLLLSQDKESQQDLFEKSQGTSVLPSVVKSQQTRKILQADDFGLDSLTSERLDSMMERSIIDIGQEVDRQTLERLDYLIKEALGNQEIDSALPSIQKEIESR</sequence>
<dbReference type="InterPro" id="IPR006059">
    <property type="entry name" value="SBP"/>
</dbReference>
<accession>A0A428AP80</accession>
<dbReference type="RefSeq" id="WP_125389760.1">
    <property type="nucleotide sequence ID" value="NZ_JASGZJ010000001.1"/>
</dbReference>
<name>A0A428AP80_STRCR</name>
<dbReference type="SUPFAM" id="SSF53850">
    <property type="entry name" value="Periplasmic binding protein-like II"/>
    <property type="match status" value="1"/>
</dbReference>
<dbReference type="PANTHER" id="PTHR43649">
    <property type="entry name" value="ARABINOSE-BINDING PROTEIN-RELATED"/>
    <property type="match status" value="1"/>
</dbReference>